<dbReference type="OrthoDB" id="194358at2759"/>
<comment type="subcellular location">
    <subcellularLocation>
        <location evidence="1">Endomembrane system</location>
        <topology evidence="1">Multi-pass membrane protein</topology>
    </subcellularLocation>
</comment>
<evidence type="ECO:0000256" key="7">
    <source>
        <dbReference type="ARBA" id="ARBA00023139"/>
    </source>
</evidence>
<keyword evidence="6 10" id="KW-0472">Membrane</keyword>
<keyword evidence="4 10" id="KW-0812">Transmembrane</keyword>
<keyword evidence="8" id="KW-0449">Lipoprotein</keyword>
<protein>
    <recommendedName>
        <fullName evidence="10">Palmitoyltransferase</fullName>
        <ecNumber evidence="10">2.3.1.225</ecNumber>
    </recommendedName>
</protein>
<evidence type="ECO:0000256" key="6">
    <source>
        <dbReference type="ARBA" id="ARBA00023136"/>
    </source>
</evidence>
<evidence type="ECO:0000259" key="11">
    <source>
        <dbReference type="Pfam" id="PF01529"/>
    </source>
</evidence>
<dbReference type="AlphaFoldDB" id="A0A7J7KH14"/>
<evidence type="ECO:0000256" key="5">
    <source>
        <dbReference type="ARBA" id="ARBA00022989"/>
    </source>
</evidence>
<keyword evidence="7" id="KW-0564">Palmitate</keyword>
<name>A0A7J7KH14_BUGNE</name>
<dbReference type="GO" id="GO:0006612">
    <property type="term" value="P:protein targeting to membrane"/>
    <property type="evidence" value="ECO:0007669"/>
    <property type="project" value="TreeGrafter"/>
</dbReference>
<dbReference type="PANTHER" id="PTHR22883">
    <property type="entry name" value="ZINC FINGER DHHC DOMAIN CONTAINING PROTEIN"/>
    <property type="match status" value="1"/>
</dbReference>
<evidence type="ECO:0000256" key="1">
    <source>
        <dbReference type="ARBA" id="ARBA00004127"/>
    </source>
</evidence>
<dbReference type="EMBL" id="VXIV02000675">
    <property type="protein sequence ID" value="KAF6036776.1"/>
    <property type="molecule type" value="Genomic_DNA"/>
</dbReference>
<keyword evidence="13" id="KW-1185">Reference proteome</keyword>
<proteinExistence type="inferred from homology"/>
<keyword evidence="9 10" id="KW-0012">Acyltransferase</keyword>
<dbReference type="PROSITE" id="PS50216">
    <property type="entry name" value="DHHC"/>
    <property type="match status" value="1"/>
</dbReference>
<comment type="caution">
    <text evidence="12">The sequence shown here is derived from an EMBL/GenBank/DDBJ whole genome shotgun (WGS) entry which is preliminary data.</text>
</comment>
<comment type="catalytic activity">
    <reaction evidence="10">
        <text>L-cysteinyl-[protein] + hexadecanoyl-CoA = S-hexadecanoyl-L-cysteinyl-[protein] + CoA</text>
        <dbReference type="Rhea" id="RHEA:36683"/>
        <dbReference type="Rhea" id="RHEA-COMP:10131"/>
        <dbReference type="Rhea" id="RHEA-COMP:11032"/>
        <dbReference type="ChEBI" id="CHEBI:29950"/>
        <dbReference type="ChEBI" id="CHEBI:57287"/>
        <dbReference type="ChEBI" id="CHEBI:57379"/>
        <dbReference type="ChEBI" id="CHEBI:74151"/>
        <dbReference type="EC" id="2.3.1.225"/>
    </reaction>
</comment>
<evidence type="ECO:0000256" key="8">
    <source>
        <dbReference type="ARBA" id="ARBA00023288"/>
    </source>
</evidence>
<evidence type="ECO:0000256" key="10">
    <source>
        <dbReference type="RuleBase" id="RU079119"/>
    </source>
</evidence>
<feature type="transmembrane region" description="Helical" evidence="10">
    <location>
        <begin position="96"/>
        <end position="117"/>
    </location>
</feature>
<organism evidence="12 13">
    <name type="scientific">Bugula neritina</name>
    <name type="common">Brown bryozoan</name>
    <name type="synonym">Sertularia neritina</name>
    <dbReference type="NCBI Taxonomy" id="10212"/>
    <lineage>
        <taxon>Eukaryota</taxon>
        <taxon>Metazoa</taxon>
        <taxon>Spiralia</taxon>
        <taxon>Lophotrochozoa</taxon>
        <taxon>Bryozoa</taxon>
        <taxon>Gymnolaemata</taxon>
        <taxon>Cheilostomatida</taxon>
        <taxon>Flustrina</taxon>
        <taxon>Buguloidea</taxon>
        <taxon>Bugulidae</taxon>
        <taxon>Bugula</taxon>
    </lineage>
</organism>
<gene>
    <name evidence="12" type="ORF">EB796_004912</name>
</gene>
<comment type="domain">
    <text evidence="10">The DHHC domain is required for palmitoyltransferase activity.</text>
</comment>
<dbReference type="Pfam" id="PF01529">
    <property type="entry name" value="DHHC"/>
    <property type="match status" value="1"/>
</dbReference>
<evidence type="ECO:0000313" key="13">
    <source>
        <dbReference type="Proteomes" id="UP000593567"/>
    </source>
</evidence>
<evidence type="ECO:0000256" key="4">
    <source>
        <dbReference type="ARBA" id="ARBA00022692"/>
    </source>
</evidence>
<dbReference type="GO" id="GO:0005783">
    <property type="term" value="C:endoplasmic reticulum"/>
    <property type="evidence" value="ECO:0007669"/>
    <property type="project" value="TreeGrafter"/>
</dbReference>
<reference evidence="12" key="1">
    <citation type="submission" date="2020-06" db="EMBL/GenBank/DDBJ databases">
        <title>Draft genome of Bugula neritina, a colonial animal packing powerful symbionts and potential medicines.</title>
        <authorList>
            <person name="Rayko M."/>
        </authorList>
    </citation>
    <scope>NUCLEOTIDE SEQUENCE [LARGE SCALE GENOMIC DNA]</scope>
    <source>
        <strain evidence="12">Kwan_BN1</strain>
    </source>
</reference>
<evidence type="ECO:0000256" key="2">
    <source>
        <dbReference type="ARBA" id="ARBA00008574"/>
    </source>
</evidence>
<keyword evidence="3 10" id="KW-0808">Transferase</keyword>
<dbReference type="InterPro" id="IPR001594">
    <property type="entry name" value="Palmitoyltrfase_DHHC"/>
</dbReference>
<feature type="transmembrane region" description="Helical" evidence="10">
    <location>
        <begin position="153"/>
        <end position="175"/>
    </location>
</feature>
<dbReference type="EC" id="2.3.1.225" evidence="10"/>
<evidence type="ECO:0000256" key="9">
    <source>
        <dbReference type="ARBA" id="ARBA00023315"/>
    </source>
</evidence>
<dbReference type="GO" id="GO:0019706">
    <property type="term" value="F:protein-cysteine S-palmitoyltransferase activity"/>
    <property type="evidence" value="ECO:0007669"/>
    <property type="project" value="UniProtKB-EC"/>
</dbReference>
<feature type="domain" description="Palmitoyltransferase DHHC" evidence="11">
    <location>
        <begin position="54"/>
        <end position="185"/>
    </location>
</feature>
<dbReference type="Proteomes" id="UP000593567">
    <property type="component" value="Unassembled WGS sequence"/>
</dbReference>
<dbReference type="GO" id="GO:0005794">
    <property type="term" value="C:Golgi apparatus"/>
    <property type="evidence" value="ECO:0007669"/>
    <property type="project" value="TreeGrafter"/>
</dbReference>
<sequence>MLLIFGICLCLVVGVVLYARLVFGDPGFTLESKRKENGTFYTMKDLVQLRKPGVWCTICQLIPTKPSKHCKLCNRCVYWMDHHCLYTMRCIGKRNYYTFVWFNFVLVAGLGQTLLLFPGYAEHLGYKHAWMELPSPLFYWCCLKYIFMNQGLLFVVLMGMSLSFCNTLYLFYLTLSNISHGYTSYFRPPEGRRPYQSGLAYTDRLSNLTTFIRYGQIKIQDPNFVI</sequence>
<accession>A0A7J7KH14</accession>
<evidence type="ECO:0000256" key="3">
    <source>
        <dbReference type="ARBA" id="ARBA00022679"/>
    </source>
</evidence>
<keyword evidence="5 10" id="KW-1133">Transmembrane helix</keyword>
<evidence type="ECO:0000313" key="12">
    <source>
        <dbReference type="EMBL" id="KAF6036776.1"/>
    </source>
</evidence>
<dbReference type="PANTHER" id="PTHR22883:SF301">
    <property type="entry name" value="PALMITOYLTRANSFERASE ZDHHC12"/>
    <property type="match status" value="1"/>
</dbReference>
<dbReference type="InterPro" id="IPR039859">
    <property type="entry name" value="PFA4/ZDH16/20/ERF2-like"/>
</dbReference>
<comment type="similarity">
    <text evidence="2 10">Belongs to the DHHC palmitoyltransferase family.</text>
</comment>